<evidence type="ECO:0000256" key="4">
    <source>
        <dbReference type="ARBA" id="ARBA00023012"/>
    </source>
</evidence>
<gene>
    <name evidence="7" type="ORF">H6H00_30750</name>
</gene>
<sequence>MAWIAEHADEVEVAAGGAVVTEGDPASCFYVLLSGTIAMSRVIGGDPVETTRTDHRGVYFGAVQFYLDDESARTYPASVRAVTDCCVLALPAAEFAQVFQQWFPMAVHLLEGMILGLRKGGQITAERERLLALGKLSAGLTHELNNPAAAAGRAADALRDKVTGMRNKLAMIADGRIAGPQLHKLVLAQDEFVKKVRHAPSLSPIETSDREDELGDWLDDAGISGGWDLAPVFVAGGLEVDDLEAVRTASDPAVLEGAIRWLAYTVETESLLREITDATSRISDLVLAAKQYSQMDRAPHRFVDIHEGLDATLVMFGRKLGDEGGVEIVKDYDRTLPAVPVYSAELNQVWTNIIDNAIDAMDGSGTLTVRTALDDDRVLVEIADTGPGIPPEVRQRIFEPFFTTKGVGKGTGLGLDVSYRVVVSRHHGDIAVHSVPGDTRFQVRLPLTEVPA</sequence>
<dbReference type="GO" id="GO:0000160">
    <property type="term" value="P:phosphorelay signal transduction system"/>
    <property type="evidence" value="ECO:0007669"/>
    <property type="project" value="UniProtKB-KW"/>
</dbReference>
<dbReference type="SMART" id="SM00100">
    <property type="entry name" value="cNMP"/>
    <property type="match status" value="1"/>
</dbReference>
<evidence type="ECO:0000259" key="6">
    <source>
        <dbReference type="PROSITE" id="PS50109"/>
    </source>
</evidence>
<dbReference type="PROSITE" id="PS50109">
    <property type="entry name" value="HIS_KIN"/>
    <property type="match status" value="1"/>
</dbReference>
<dbReference type="SMART" id="SM00387">
    <property type="entry name" value="HATPase_c"/>
    <property type="match status" value="1"/>
</dbReference>
<feature type="domain" description="Histidine kinase" evidence="6">
    <location>
        <begin position="267"/>
        <end position="449"/>
    </location>
</feature>
<dbReference type="PANTHER" id="PTHR43065:SF48">
    <property type="entry name" value="HISTIDINE KINASE"/>
    <property type="match status" value="1"/>
</dbReference>
<dbReference type="InterPro" id="IPR004358">
    <property type="entry name" value="Sig_transdc_His_kin-like_C"/>
</dbReference>
<dbReference type="PROSITE" id="PS00888">
    <property type="entry name" value="CNMP_BINDING_1"/>
    <property type="match status" value="1"/>
</dbReference>
<dbReference type="Gene3D" id="1.10.287.130">
    <property type="match status" value="1"/>
</dbReference>
<dbReference type="PANTHER" id="PTHR43065">
    <property type="entry name" value="SENSOR HISTIDINE KINASE"/>
    <property type="match status" value="1"/>
</dbReference>
<keyword evidence="3" id="KW-0808">Transferase</keyword>
<dbReference type="GO" id="GO:0004673">
    <property type="term" value="F:protein histidine kinase activity"/>
    <property type="evidence" value="ECO:0007669"/>
    <property type="project" value="UniProtKB-EC"/>
</dbReference>
<dbReference type="CDD" id="cd00038">
    <property type="entry name" value="CAP_ED"/>
    <property type="match status" value="1"/>
</dbReference>
<keyword evidence="3" id="KW-0418">Kinase</keyword>
<dbReference type="KEGG" id="ppel:H6H00_30750"/>
<feature type="domain" description="Cyclic nucleotide-binding" evidence="5">
    <location>
        <begin position="1"/>
        <end position="99"/>
    </location>
</feature>
<dbReference type="SUPFAM" id="SSF55874">
    <property type="entry name" value="ATPase domain of HSP90 chaperone/DNA topoisomerase II/histidine kinase"/>
    <property type="match status" value="1"/>
</dbReference>
<evidence type="ECO:0000256" key="2">
    <source>
        <dbReference type="ARBA" id="ARBA00012438"/>
    </source>
</evidence>
<reference evidence="7 8" key="1">
    <citation type="submission" date="2020-08" db="EMBL/GenBank/DDBJ databases">
        <authorList>
            <person name="Mo P."/>
        </authorList>
    </citation>
    <scope>NUCLEOTIDE SEQUENCE [LARGE SCALE GENOMIC DNA]</scope>
    <source>
        <strain evidence="7 8">CGMCC 4.1532</strain>
    </source>
</reference>
<evidence type="ECO:0000313" key="8">
    <source>
        <dbReference type="Proteomes" id="UP000515728"/>
    </source>
</evidence>
<protein>
    <recommendedName>
        <fullName evidence="2">histidine kinase</fullName>
        <ecNumber evidence="2">2.7.13.3</ecNumber>
    </recommendedName>
</protein>
<dbReference type="InterPro" id="IPR000595">
    <property type="entry name" value="cNMP-bd_dom"/>
</dbReference>
<name>A0A7G7MT56_9PSEU</name>
<keyword evidence="4" id="KW-0902">Two-component regulatory system</keyword>
<proteinExistence type="predicted"/>
<dbReference type="RefSeq" id="WP_185722896.1">
    <property type="nucleotide sequence ID" value="NZ_BAAAWI010000001.1"/>
</dbReference>
<evidence type="ECO:0000256" key="1">
    <source>
        <dbReference type="ARBA" id="ARBA00000085"/>
    </source>
</evidence>
<dbReference type="Gene3D" id="3.30.565.10">
    <property type="entry name" value="Histidine kinase-like ATPase, C-terminal domain"/>
    <property type="match status" value="1"/>
</dbReference>
<comment type="catalytic activity">
    <reaction evidence="1">
        <text>ATP + protein L-histidine = ADP + protein N-phospho-L-histidine.</text>
        <dbReference type="EC" id="2.7.13.3"/>
    </reaction>
</comment>
<dbReference type="PROSITE" id="PS50042">
    <property type="entry name" value="CNMP_BINDING_3"/>
    <property type="match status" value="1"/>
</dbReference>
<dbReference type="InterPro" id="IPR036890">
    <property type="entry name" value="HATPase_C_sf"/>
</dbReference>
<dbReference type="InterPro" id="IPR014710">
    <property type="entry name" value="RmlC-like_jellyroll"/>
</dbReference>
<dbReference type="Gene3D" id="2.60.120.10">
    <property type="entry name" value="Jelly Rolls"/>
    <property type="match status" value="1"/>
</dbReference>
<dbReference type="Pfam" id="PF00027">
    <property type="entry name" value="cNMP_binding"/>
    <property type="match status" value="1"/>
</dbReference>
<dbReference type="InterPro" id="IPR003594">
    <property type="entry name" value="HATPase_dom"/>
</dbReference>
<dbReference type="InterPro" id="IPR018490">
    <property type="entry name" value="cNMP-bd_dom_sf"/>
</dbReference>
<dbReference type="SUPFAM" id="SSF51206">
    <property type="entry name" value="cAMP-binding domain-like"/>
    <property type="match status" value="1"/>
</dbReference>
<evidence type="ECO:0000256" key="3">
    <source>
        <dbReference type="ARBA" id="ARBA00022777"/>
    </source>
</evidence>
<dbReference type="AlphaFoldDB" id="A0A7G7MT56"/>
<dbReference type="PRINTS" id="PR00344">
    <property type="entry name" value="BCTRLSENSOR"/>
</dbReference>
<organism evidence="7 8">
    <name type="scientific">Pseudonocardia petroleophila</name>
    <dbReference type="NCBI Taxonomy" id="37331"/>
    <lineage>
        <taxon>Bacteria</taxon>
        <taxon>Bacillati</taxon>
        <taxon>Actinomycetota</taxon>
        <taxon>Actinomycetes</taxon>
        <taxon>Pseudonocardiales</taxon>
        <taxon>Pseudonocardiaceae</taxon>
        <taxon>Pseudonocardia</taxon>
    </lineage>
</organism>
<dbReference type="EMBL" id="CP060131">
    <property type="protein sequence ID" value="QNG55967.1"/>
    <property type="molecule type" value="Genomic_DNA"/>
</dbReference>
<dbReference type="InterPro" id="IPR018488">
    <property type="entry name" value="cNMP-bd_CS"/>
</dbReference>
<dbReference type="EC" id="2.7.13.3" evidence="2"/>
<dbReference type="InterPro" id="IPR005467">
    <property type="entry name" value="His_kinase_dom"/>
</dbReference>
<dbReference type="Pfam" id="PF02518">
    <property type="entry name" value="HATPase_c"/>
    <property type="match status" value="1"/>
</dbReference>
<keyword evidence="8" id="KW-1185">Reference proteome</keyword>
<evidence type="ECO:0000259" key="5">
    <source>
        <dbReference type="PROSITE" id="PS50042"/>
    </source>
</evidence>
<dbReference type="Proteomes" id="UP000515728">
    <property type="component" value="Chromosome"/>
</dbReference>
<evidence type="ECO:0000313" key="7">
    <source>
        <dbReference type="EMBL" id="QNG55967.1"/>
    </source>
</evidence>
<accession>A0A7G7MT56</accession>